<comment type="caution">
    <text evidence="3">The sequence shown here is derived from an EMBL/GenBank/DDBJ whole genome shotgun (WGS) entry which is preliminary data.</text>
</comment>
<keyword evidence="1" id="KW-0812">Transmembrane</keyword>
<dbReference type="GO" id="GO:0071111">
    <property type="term" value="F:cyclic-guanylate-specific phosphodiesterase activity"/>
    <property type="evidence" value="ECO:0007669"/>
    <property type="project" value="InterPro"/>
</dbReference>
<dbReference type="Gene3D" id="3.20.20.450">
    <property type="entry name" value="EAL domain"/>
    <property type="match status" value="1"/>
</dbReference>
<evidence type="ECO:0000259" key="2">
    <source>
        <dbReference type="PROSITE" id="PS50883"/>
    </source>
</evidence>
<gene>
    <name evidence="3" type="ORF">CRN52_15230</name>
</gene>
<feature type="domain" description="EAL" evidence="2">
    <location>
        <begin position="263"/>
        <end position="510"/>
    </location>
</feature>
<evidence type="ECO:0000313" key="3">
    <source>
        <dbReference type="EMBL" id="POB46495.1"/>
    </source>
</evidence>
<dbReference type="CDD" id="cd01948">
    <property type="entry name" value="EAL"/>
    <property type="match status" value="1"/>
</dbReference>
<dbReference type="SMART" id="SM00052">
    <property type="entry name" value="EAL"/>
    <property type="match status" value="1"/>
</dbReference>
<dbReference type="AlphaFoldDB" id="A0A2S3R144"/>
<dbReference type="InterPro" id="IPR050706">
    <property type="entry name" value="Cyclic-di-GMP_PDE-like"/>
</dbReference>
<feature type="transmembrane region" description="Helical" evidence="1">
    <location>
        <begin position="236"/>
        <end position="256"/>
    </location>
</feature>
<organism evidence="3 4">
    <name type="scientific">Vibrio vulnificus</name>
    <dbReference type="NCBI Taxonomy" id="672"/>
    <lineage>
        <taxon>Bacteria</taxon>
        <taxon>Pseudomonadati</taxon>
        <taxon>Pseudomonadota</taxon>
        <taxon>Gammaproteobacteria</taxon>
        <taxon>Vibrionales</taxon>
        <taxon>Vibrionaceae</taxon>
        <taxon>Vibrio</taxon>
    </lineage>
</organism>
<dbReference type="InterPro" id="IPR001633">
    <property type="entry name" value="EAL_dom"/>
</dbReference>
<dbReference type="Pfam" id="PF00563">
    <property type="entry name" value="EAL"/>
    <property type="match status" value="1"/>
</dbReference>
<keyword evidence="1" id="KW-0472">Membrane</keyword>
<evidence type="ECO:0000313" key="4">
    <source>
        <dbReference type="Proteomes" id="UP000237466"/>
    </source>
</evidence>
<dbReference type="PANTHER" id="PTHR33121">
    <property type="entry name" value="CYCLIC DI-GMP PHOSPHODIESTERASE PDEF"/>
    <property type="match status" value="1"/>
</dbReference>
<keyword evidence="1" id="KW-1133">Transmembrane helix</keyword>
<protein>
    <submittedName>
        <fullName evidence="3">Cyclic diguanylate phosphodiesterase</fullName>
    </submittedName>
</protein>
<evidence type="ECO:0000256" key="1">
    <source>
        <dbReference type="SAM" id="Phobius"/>
    </source>
</evidence>
<dbReference type="SUPFAM" id="SSF141868">
    <property type="entry name" value="EAL domain-like"/>
    <property type="match status" value="1"/>
</dbReference>
<reference evidence="3 4" key="1">
    <citation type="journal article" date="2018" name="Front. Microbiol.">
        <title>Phylogeny of Vibrio vulnificus from the Analysis of the Core-Genome: Implications for Intra-Species Taxonomy.</title>
        <authorList>
            <person name="Roig F.J."/>
            <person name="Gonzalez-Candelas F."/>
            <person name="Sanjuan E."/>
            <person name="Fouz B."/>
            <person name="Feil E.J."/>
            <person name="Llorens C."/>
            <person name="Baker-Austin C."/>
            <person name="Oliver J.D."/>
            <person name="Danin-Poleg Y."/>
            <person name="Gibas C.J."/>
            <person name="Kashi Y."/>
            <person name="Gulig P.A."/>
            <person name="Morrison S.S."/>
            <person name="Amaro C."/>
        </authorList>
    </citation>
    <scope>NUCLEOTIDE SEQUENCE [LARGE SCALE GENOMIC DNA]</scope>
    <source>
        <strain evidence="3 4">CECT4608</strain>
    </source>
</reference>
<proteinExistence type="predicted"/>
<dbReference type="PROSITE" id="PS50883">
    <property type="entry name" value="EAL"/>
    <property type="match status" value="1"/>
</dbReference>
<dbReference type="EMBL" id="PDGH01000102">
    <property type="protein sequence ID" value="POB46495.1"/>
    <property type="molecule type" value="Genomic_DNA"/>
</dbReference>
<dbReference type="PANTHER" id="PTHR33121:SF79">
    <property type="entry name" value="CYCLIC DI-GMP PHOSPHODIESTERASE PDED-RELATED"/>
    <property type="match status" value="1"/>
</dbReference>
<dbReference type="InterPro" id="IPR035919">
    <property type="entry name" value="EAL_sf"/>
</dbReference>
<name>A0A2S3R144_VIBVL</name>
<accession>A0A2S3R144</accession>
<feature type="transmembrane region" description="Helical" evidence="1">
    <location>
        <begin position="28"/>
        <end position="50"/>
    </location>
</feature>
<sequence>MTLSFLEYSTRVGPKMELNIRQSKRSLWLVYFAPIVLVVCTVAILTSLSVRDTLRSLGDSYAKNYSRIVLNVSMENKSALVAPQQCGLLQQVLRYEREILEMQIVSNNQIICSSLGEIGTREIVDIETLSYTSQMIQLASMPMSKKDISVAVITRKTLNEQEYYAVSLIDLDYLRATLGYRTDYRTSSTALFIGEDSAPHNTPRASGWLAYVAETDIPLHQIQVIASDELILEKTWFYSLAAIPGTLAMYIGFFFIRRHFIRNQGFHNEVKQAIRRKEFILHYQPQMDCSTGELSGVEALVRWMHPERGLIYPDVFIPVLEEFDLINRLTDLVVERAISDFSPYSFARAFHLGINFPPGYFVSSDKQRFLIEQAALLRKRGIHLGLEITERQLLDNRAKSAIEYLRQSGLEVLIDDFGTGQTSLAMLETTPIDYLKIDKCFVDSIGSQSVTAPVLDAIISMAIGLDLKIVAEGVEEQSQADYLVSRGVCIHQGYLYSKPMPFEALSLPVE</sequence>
<dbReference type="Proteomes" id="UP000237466">
    <property type="component" value="Unassembled WGS sequence"/>
</dbReference>